<dbReference type="Proteomes" id="UP001595715">
    <property type="component" value="Unassembled WGS sequence"/>
</dbReference>
<dbReference type="Pfam" id="PF16925">
    <property type="entry name" value="TetR_C_13"/>
    <property type="match status" value="1"/>
</dbReference>
<evidence type="ECO:0000256" key="4">
    <source>
        <dbReference type="PROSITE-ProRule" id="PRU00335"/>
    </source>
</evidence>
<dbReference type="InterPro" id="IPR011075">
    <property type="entry name" value="TetR_C"/>
</dbReference>
<reference evidence="7" key="1">
    <citation type="journal article" date="2019" name="Int. J. Syst. Evol. Microbiol.">
        <title>The Global Catalogue of Microorganisms (GCM) 10K type strain sequencing project: providing services to taxonomists for standard genome sequencing and annotation.</title>
        <authorList>
            <consortium name="The Broad Institute Genomics Platform"/>
            <consortium name="The Broad Institute Genome Sequencing Center for Infectious Disease"/>
            <person name="Wu L."/>
            <person name="Ma J."/>
        </authorList>
    </citation>
    <scope>NUCLEOTIDE SEQUENCE [LARGE SCALE GENOMIC DNA]</scope>
    <source>
        <strain evidence="7">IBRC-M 10987</strain>
    </source>
</reference>
<dbReference type="InterPro" id="IPR009057">
    <property type="entry name" value="Homeodomain-like_sf"/>
</dbReference>
<dbReference type="InterPro" id="IPR036271">
    <property type="entry name" value="Tet_transcr_reg_TetR-rel_C_sf"/>
</dbReference>
<evidence type="ECO:0000259" key="5">
    <source>
        <dbReference type="PROSITE" id="PS50977"/>
    </source>
</evidence>
<evidence type="ECO:0000256" key="2">
    <source>
        <dbReference type="ARBA" id="ARBA00023125"/>
    </source>
</evidence>
<dbReference type="RefSeq" id="WP_377717864.1">
    <property type="nucleotide sequence ID" value="NZ_JBHSAM010000014.1"/>
</dbReference>
<dbReference type="PANTHER" id="PTHR47506">
    <property type="entry name" value="TRANSCRIPTIONAL REGULATORY PROTEIN"/>
    <property type="match status" value="1"/>
</dbReference>
<dbReference type="PROSITE" id="PS01081">
    <property type="entry name" value="HTH_TETR_1"/>
    <property type="match status" value="1"/>
</dbReference>
<accession>A0ABV8JW74</accession>
<dbReference type="Gene3D" id="1.10.357.10">
    <property type="entry name" value="Tetracycline Repressor, domain 2"/>
    <property type="match status" value="1"/>
</dbReference>
<keyword evidence="7" id="KW-1185">Reference proteome</keyword>
<dbReference type="SUPFAM" id="SSF46689">
    <property type="entry name" value="Homeodomain-like"/>
    <property type="match status" value="1"/>
</dbReference>
<dbReference type="SUPFAM" id="SSF48498">
    <property type="entry name" value="Tetracyclin repressor-like, C-terminal domain"/>
    <property type="match status" value="1"/>
</dbReference>
<evidence type="ECO:0000313" key="7">
    <source>
        <dbReference type="Proteomes" id="UP001595715"/>
    </source>
</evidence>
<proteinExistence type="predicted"/>
<feature type="domain" description="HTH tetR-type" evidence="5">
    <location>
        <begin position="8"/>
        <end position="68"/>
    </location>
</feature>
<dbReference type="PRINTS" id="PR00455">
    <property type="entry name" value="HTHTETR"/>
</dbReference>
<dbReference type="PANTHER" id="PTHR47506:SF3">
    <property type="entry name" value="HTH-TYPE TRANSCRIPTIONAL REGULATOR LMRA"/>
    <property type="match status" value="1"/>
</dbReference>
<name>A0ABV8JW74_9BACL</name>
<dbReference type="Gene3D" id="1.10.10.60">
    <property type="entry name" value="Homeodomain-like"/>
    <property type="match status" value="1"/>
</dbReference>
<evidence type="ECO:0000256" key="3">
    <source>
        <dbReference type="ARBA" id="ARBA00023163"/>
    </source>
</evidence>
<keyword evidence="2 4" id="KW-0238">DNA-binding</keyword>
<keyword evidence="1" id="KW-0805">Transcription regulation</keyword>
<evidence type="ECO:0000256" key="1">
    <source>
        <dbReference type="ARBA" id="ARBA00023015"/>
    </source>
</evidence>
<dbReference type="InterPro" id="IPR001647">
    <property type="entry name" value="HTH_TetR"/>
</dbReference>
<comment type="caution">
    <text evidence="6">The sequence shown here is derived from an EMBL/GenBank/DDBJ whole genome shotgun (WGS) entry which is preliminary data.</text>
</comment>
<evidence type="ECO:0000313" key="6">
    <source>
        <dbReference type="EMBL" id="MFC4099178.1"/>
    </source>
</evidence>
<keyword evidence="3" id="KW-0804">Transcription</keyword>
<sequence>MTKTKPTVSNKDIALQTAMTLFLTKGYQATSMDEIVKASKVSKTNIYYHFKSKEELLTAMVDRLIARYERQLASIAAQEELTIEARLERIVSMLVANDDPIDVLGGCPFLTLYMQTAAESEYVRVQIKQFFDRQLLTLERLLEAGIRNQELRSDLQVQPTAALMLTSIEGALFLAKACDNPRILPNLLQGLFALLK</sequence>
<dbReference type="InterPro" id="IPR023772">
    <property type="entry name" value="DNA-bd_HTH_TetR-type_CS"/>
</dbReference>
<gene>
    <name evidence="6" type="ORF">ACFOZ8_05835</name>
</gene>
<dbReference type="Pfam" id="PF00440">
    <property type="entry name" value="TetR_N"/>
    <property type="match status" value="1"/>
</dbReference>
<dbReference type="EMBL" id="JBHSAM010000014">
    <property type="protein sequence ID" value="MFC4099178.1"/>
    <property type="molecule type" value="Genomic_DNA"/>
</dbReference>
<feature type="DNA-binding region" description="H-T-H motif" evidence="4">
    <location>
        <begin position="31"/>
        <end position="50"/>
    </location>
</feature>
<organism evidence="6 7">
    <name type="scientific">Paenibacillus xanthanilyticus</name>
    <dbReference type="NCBI Taxonomy" id="1783531"/>
    <lineage>
        <taxon>Bacteria</taxon>
        <taxon>Bacillati</taxon>
        <taxon>Bacillota</taxon>
        <taxon>Bacilli</taxon>
        <taxon>Bacillales</taxon>
        <taxon>Paenibacillaceae</taxon>
        <taxon>Paenibacillus</taxon>
    </lineage>
</organism>
<dbReference type="PROSITE" id="PS50977">
    <property type="entry name" value="HTH_TETR_2"/>
    <property type="match status" value="1"/>
</dbReference>
<protein>
    <submittedName>
        <fullName evidence="6">TetR/AcrR family transcriptional regulator</fullName>
    </submittedName>
</protein>